<keyword evidence="2 7" id="KW-0813">Transport</keyword>
<accession>A0A4Z0Y4H1</accession>
<dbReference type="PROSITE" id="PS50928">
    <property type="entry name" value="ABC_TM1"/>
    <property type="match status" value="1"/>
</dbReference>
<protein>
    <submittedName>
        <fullName evidence="9">L-arabinose transport system permease protein AraQ</fullName>
    </submittedName>
</protein>
<keyword evidence="5 7" id="KW-1133">Transmembrane helix</keyword>
<dbReference type="Pfam" id="PF00528">
    <property type="entry name" value="BPD_transp_1"/>
    <property type="match status" value="1"/>
</dbReference>
<dbReference type="CDD" id="cd06261">
    <property type="entry name" value="TM_PBP2"/>
    <property type="match status" value="1"/>
</dbReference>
<name>A0A4Z0Y4H1_9FIRM</name>
<comment type="subcellular location">
    <subcellularLocation>
        <location evidence="1 7">Cell membrane</location>
        <topology evidence="1 7">Multi-pass membrane protein</topology>
    </subcellularLocation>
</comment>
<evidence type="ECO:0000256" key="4">
    <source>
        <dbReference type="ARBA" id="ARBA00022692"/>
    </source>
</evidence>
<dbReference type="EMBL" id="SRMQ01000001">
    <property type="protein sequence ID" value="TGJ77777.1"/>
    <property type="molecule type" value="Genomic_DNA"/>
</dbReference>
<dbReference type="AlphaFoldDB" id="A0A4Z0Y4H1"/>
<evidence type="ECO:0000256" key="5">
    <source>
        <dbReference type="ARBA" id="ARBA00022989"/>
    </source>
</evidence>
<evidence type="ECO:0000313" key="10">
    <source>
        <dbReference type="Proteomes" id="UP000297714"/>
    </source>
</evidence>
<feature type="transmembrane region" description="Helical" evidence="7">
    <location>
        <begin position="105"/>
        <end position="127"/>
    </location>
</feature>
<evidence type="ECO:0000256" key="1">
    <source>
        <dbReference type="ARBA" id="ARBA00004651"/>
    </source>
</evidence>
<evidence type="ECO:0000259" key="8">
    <source>
        <dbReference type="PROSITE" id="PS50928"/>
    </source>
</evidence>
<keyword evidence="4 7" id="KW-0812">Transmembrane</keyword>
<dbReference type="InterPro" id="IPR000515">
    <property type="entry name" value="MetI-like"/>
</dbReference>
<feature type="domain" description="ABC transmembrane type-1" evidence="8">
    <location>
        <begin position="70"/>
        <end position="260"/>
    </location>
</feature>
<dbReference type="PANTHER" id="PTHR43744">
    <property type="entry name" value="ABC TRANSPORTER PERMEASE PROTEIN MG189-RELATED-RELATED"/>
    <property type="match status" value="1"/>
</dbReference>
<dbReference type="RefSeq" id="WP_135656758.1">
    <property type="nucleotide sequence ID" value="NZ_SRMQ01000001.1"/>
</dbReference>
<dbReference type="Proteomes" id="UP000297714">
    <property type="component" value="Unassembled WGS sequence"/>
</dbReference>
<evidence type="ECO:0000256" key="6">
    <source>
        <dbReference type="ARBA" id="ARBA00023136"/>
    </source>
</evidence>
<dbReference type="GO" id="GO:0005886">
    <property type="term" value="C:plasma membrane"/>
    <property type="evidence" value="ECO:0007669"/>
    <property type="project" value="UniProtKB-SubCell"/>
</dbReference>
<gene>
    <name evidence="9" type="primary">araQ_1</name>
    <name evidence="9" type="ORF">CAGA_01790</name>
</gene>
<feature type="transmembrane region" description="Helical" evidence="7">
    <location>
        <begin position="133"/>
        <end position="155"/>
    </location>
</feature>
<sequence>MKLSKLEKTIFYILLTAFSLYFLLPFVWMILTALKSEAEAYTFPPKFFPSVWHFDNFKAAWNSQPFGTYLANSLIVAVLTTIGQIVSCSMVAYGFARFNFKGKKVLFTLLLCTMMLPWDVTAIPLYMEFKIFGWINTLKPLIVPAFFGSAYYIFLLHQSLTSIPRDFEEAAKIDGANEFQVFTRIFLPIMRPVLNLIGVLNIITVWNDYLGPLVFLNDRSKYTLALGLAAFKGVHTQQIVPTMAITVVMVIPPLIAFGFAQKYIIEGMSGAIKE</sequence>
<evidence type="ECO:0000313" key="9">
    <source>
        <dbReference type="EMBL" id="TGJ77777.1"/>
    </source>
</evidence>
<feature type="transmembrane region" description="Helical" evidence="7">
    <location>
        <begin position="69"/>
        <end position="93"/>
    </location>
</feature>
<comment type="caution">
    <text evidence="9">The sequence shown here is derived from an EMBL/GenBank/DDBJ whole genome shotgun (WGS) entry which is preliminary data.</text>
</comment>
<keyword evidence="10" id="KW-1185">Reference proteome</keyword>
<evidence type="ECO:0000256" key="7">
    <source>
        <dbReference type="RuleBase" id="RU363032"/>
    </source>
</evidence>
<keyword evidence="6 7" id="KW-0472">Membrane</keyword>
<comment type="similarity">
    <text evidence="7">Belongs to the binding-protein-dependent transport system permease family.</text>
</comment>
<keyword evidence="3" id="KW-1003">Cell membrane</keyword>
<evidence type="ECO:0000256" key="2">
    <source>
        <dbReference type="ARBA" id="ARBA00022448"/>
    </source>
</evidence>
<reference evidence="9 10" key="1">
    <citation type="submission" date="2019-04" db="EMBL/GenBank/DDBJ databases">
        <authorList>
            <person name="Poehlein A."/>
            <person name="Bengelsdorf F.R."/>
            <person name="Duerre P."/>
            <person name="Daniel R."/>
        </authorList>
    </citation>
    <scope>NUCLEOTIDE SEQUENCE [LARGE SCALE GENOMIC DNA]</scope>
    <source>
        <strain evidence="9 10">BS-1</strain>
    </source>
</reference>
<dbReference type="OrthoDB" id="153186at2"/>
<dbReference type="InterPro" id="IPR035906">
    <property type="entry name" value="MetI-like_sf"/>
</dbReference>
<feature type="transmembrane region" description="Helical" evidence="7">
    <location>
        <begin position="239"/>
        <end position="260"/>
    </location>
</feature>
<feature type="transmembrane region" description="Helical" evidence="7">
    <location>
        <begin position="193"/>
        <end position="216"/>
    </location>
</feature>
<evidence type="ECO:0000256" key="3">
    <source>
        <dbReference type="ARBA" id="ARBA00022475"/>
    </source>
</evidence>
<feature type="transmembrane region" description="Helical" evidence="7">
    <location>
        <begin position="12"/>
        <end position="34"/>
    </location>
</feature>
<dbReference type="PANTHER" id="PTHR43744:SF12">
    <property type="entry name" value="ABC TRANSPORTER PERMEASE PROTEIN MG189-RELATED"/>
    <property type="match status" value="1"/>
</dbReference>
<dbReference type="GO" id="GO:0055085">
    <property type="term" value="P:transmembrane transport"/>
    <property type="evidence" value="ECO:0007669"/>
    <property type="project" value="InterPro"/>
</dbReference>
<dbReference type="Gene3D" id="1.10.3720.10">
    <property type="entry name" value="MetI-like"/>
    <property type="match status" value="1"/>
</dbReference>
<dbReference type="SUPFAM" id="SSF161098">
    <property type="entry name" value="MetI-like"/>
    <property type="match status" value="1"/>
</dbReference>
<proteinExistence type="inferred from homology"/>
<organism evidence="9 10">
    <name type="scientific">Caproiciproducens galactitolivorans</name>
    <dbReference type="NCBI Taxonomy" id="642589"/>
    <lineage>
        <taxon>Bacteria</taxon>
        <taxon>Bacillati</taxon>
        <taxon>Bacillota</taxon>
        <taxon>Clostridia</taxon>
        <taxon>Eubacteriales</taxon>
        <taxon>Acutalibacteraceae</taxon>
        <taxon>Caproiciproducens</taxon>
    </lineage>
</organism>